<dbReference type="GO" id="GO:0055085">
    <property type="term" value="P:transmembrane transport"/>
    <property type="evidence" value="ECO:0007669"/>
    <property type="project" value="InterPro"/>
</dbReference>
<dbReference type="NCBIfam" id="TIGR01352">
    <property type="entry name" value="tonB_Cterm"/>
    <property type="match status" value="1"/>
</dbReference>
<keyword evidence="3" id="KW-1133">Transmembrane helix</keyword>
<gene>
    <name evidence="6" type="ORF">A9D12_04180</name>
</gene>
<dbReference type="AlphaFoldDB" id="A0A192D2Q5"/>
<dbReference type="EMBL" id="CP016033">
    <property type="protein sequence ID" value="ANK12276.1"/>
    <property type="molecule type" value="Genomic_DNA"/>
</dbReference>
<reference evidence="6 7" key="1">
    <citation type="submission" date="2016-05" db="EMBL/GenBank/DDBJ databases">
        <title>Compelete Genome Sequence of Bacteriochlorophyll-Synthesizing Bacterium Porphyrobacter neustonensis DSM 9434.</title>
        <authorList>
            <person name="Shi X.-L."/>
            <person name="Wu Y.-H."/>
            <person name="Cheng H."/>
            <person name="Xu L."/>
            <person name="Zhang X.-Q."/>
            <person name="Wang C.-S."/>
            <person name="Xu X.-W."/>
        </authorList>
    </citation>
    <scope>NUCLEOTIDE SEQUENCE [LARGE SCALE GENOMIC DNA]</scope>
    <source>
        <strain evidence="6 7">DSM 9434</strain>
    </source>
</reference>
<evidence type="ECO:0000313" key="7">
    <source>
        <dbReference type="Proteomes" id="UP000078263"/>
    </source>
</evidence>
<dbReference type="Pfam" id="PF03544">
    <property type="entry name" value="TonB_C"/>
    <property type="match status" value="1"/>
</dbReference>
<evidence type="ECO:0000256" key="3">
    <source>
        <dbReference type="ARBA" id="ARBA00022989"/>
    </source>
</evidence>
<keyword evidence="7" id="KW-1185">Reference proteome</keyword>
<dbReference type="STRING" id="1112.A9D12_04180"/>
<name>A0A192D2Q5_9SPHN</name>
<organism evidence="6 7">
    <name type="scientific">Erythrobacter neustonensis</name>
    <dbReference type="NCBI Taxonomy" id="1112"/>
    <lineage>
        <taxon>Bacteria</taxon>
        <taxon>Pseudomonadati</taxon>
        <taxon>Pseudomonadota</taxon>
        <taxon>Alphaproteobacteria</taxon>
        <taxon>Sphingomonadales</taxon>
        <taxon>Erythrobacteraceae</taxon>
        <taxon>Erythrobacter/Porphyrobacter group</taxon>
        <taxon>Erythrobacter</taxon>
    </lineage>
</organism>
<sequence>MLAVLPAFPAVAAEPLRLAPAGPWRIDYGEGTCSLARKFGSGPDAVELQIDQSGTGPFFNIILTGAPFGKTVGAEMRIAFGPDEAPSERSFLSSVRKEGMTPFIMMHGIHLAPATRPDPKSPPVVSEIGSEREKAIQTLSLSKGLRAPVTLEIGEMRSPLNAMRTCVVDLVKSLKLDEAGLAQITQGPRPKNVREFARFLQERFPQRELLNGDDGTVAVQLTIDDKGRVTTCQIAASDRPAVFDDAACFGFLRAAEFEPAIGTDGQPRYGFWGTRVTYRSN</sequence>
<dbReference type="Gene3D" id="3.30.1150.10">
    <property type="match status" value="1"/>
</dbReference>
<dbReference type="PROSITE" id="PS52015">
    <property type="entry name" value="TONB_CTD"/>
    <property type="match status" value="1"/>
</dbReference>
<dbReference type="Proteomes" id="UP000078263">
    <property type="component" value="Chromosome"/>
</dbReference>
<evidence type="ECO:0000256" key="2">
    <source>
        <dbReference type="ARBA" id="ARBA00022692"/>
    </source>
</evidence>
<dbReference type="KEGG" id="pns:A9D12_04180"/>
<dbReference type="InterPro" id="IPR037682">
    <property type="entry name" value="TonB_C"/>
</dbReference>
<evidence type="ECO:0000256" key="1">
    <source>
        <dbReference type="ARBA" id="ARBA00004167"/>
    </source>
</evidence>
<keyword evidence="2" id="KW-0812">Transmembrane</keyword>
<evidence type="ECO:0000256" key="4">
    <source>
        <dbReference type="ARBA" id="ARBA00023136"/>
    </source>
</evidence>
<dbReference type="GO" id="GO:0016020">
    <property type="term" value="C:membrane"/>
    <property type="evidence" value="ECO:0007669"/>
    <property type="project" value="UniProtKB-SubCell"/>
</dbReference>
<protein>
    <recommendedName>
        <fullName evidence="5">TonB C-terminal domain-containing protein</fullName>
    </recommendedName>
</protein>
<proteinExistence type="predicted"/>
<feature type="domain" description="TonB C-terminal" evidence="5">
    <location>
        <begin position="189"/>
        <end position="281"/>
    </location>
</feature>
<comment type="subcellular location">
    <subcellularLocation>
        <location evidence="1">Membrane</location>
        <topology evidence="1">Single-pass membrane protein</topology>
    </subcellularLocation>
</comment>
<dbReference type="InterPro" id="IPR006260">
    <property type="entry name" value="TonB/TolA_C"/>
</dbReference>
<evidence type="ECO:0000313" key="6">
    <source>
        <dbReference type="EMBL" id="ANK12276.1"/>
    </source>
</evidence>
<keyword evidence="4" id="KW-0472">Membrane</keyword>
<accession>A0A192D2Q5</accession>
<evidence type="ECO:0000259" key="5">
    <source>
        <dbReference type="PROSITE" id="PS52015"/>
    </source>
</evidence>
<dbReference type="SUPFAM" id="SSF74653">
    <property type="entry name" value="TolA/TonB C-terminal domain"/>
    <property type="match status" value="1"/>
</dbReference>